<feature type="transmembrane region" description="Helical" evidence="1">
    <location>
        <begin position="12"/>
        <end position="30"/>
    </location>
</feature>
<protein>
    <submittedName>
        <fullName evidence="2">Uncharacterized protein</fullName>
    </submittedName>
</protein>
<gene>
    <name evidence="2" type="ORF">A3A34_02655</name>
</gene>
<evidence type="ECO:0000313" key="3">
    <source>
        <dbReference type="Proteomes" id="UP000178587"/>
    </source>
</evidence>
<keyword evidence="1" id="KW-0472">Membrane</keyword>
<accession>A0A1F6EN10</accession>
<comment type="caution">
    <text evidence="2">The sequence shown here is derived from an EMBL/GenBank/DDBJ whole genome shotgun (WGS) entry which is preliminary data.</text>
</comment>
<keyword evidence="1" id="KW-0812">Transmembrane</keyword>
<evidence type="ECO:0000256" key="1">
    <source>
        <dbReference type="SAM" id="Phobius"/>
    </source>
</evidence>
<evidence type="ECO:0000313" key="2">
    <source>
        <dbReference type="EMBL" id="OGG75021.1"/>
    </source>
</evidence>
<sequence length="105" mass="11932">MKFLEMLKCCLNYKVIIGVGIAIALAYFFVPQLAQYSWVLIALVCPLSMILMMAMMDRKKPAAEKLFVCPECGFSYRDAEWAKKCAAWCKEHKSCNLEITKHAAT</sequence>
<proteinExistence type="predicted"/>
<dbReference type="AlphaFoldDB" id="A0A1F6EN10"/>
<feature type="transmembrane region" description="Helical" evidence="1">
    <location>
        <begin position="36"/>
        <end position="56"/>
    </location>
</feature>
<organism evidence="2 3">
    <name type="scientific">Candidatus Kaiserbacteria bacterium RIFCSPLOWO2_01_FULL_50_24</name>
    <dbReference type="NCBI Taxonomy" id="1798507"/>
    <lineage>
        <taxon>Bacteria</taxon>
        <taxon>Candidatus Kaiseribacteriota</taxon>
    </lineage>
</organism>
<dbReference type="EMBL" id="MFLU01000009">
    <property type="protein sequence ID" value="OGG75021.1"/>
    <property type="molecule type" value="Genomic_DNA"/>
</dbReference>
<dbReference type="Proteomes" id="UP000178587">
    <property type="component" value="Unassembled WGS sequence"/>
</dbReference>
<dbReference type="STRING" id="1798507.A3A34_02655"/>
<keyword evidence="1" id="KW-1133">Transmembrane helix</keyword>
<reference evidence="2 3" key="1">
    <citation type="journal article" date="2016" name="Nat. Commun.">
        <title>Thousands of microbial genomes shed light on interconnected biogeochemical processes in an aquifer system.</title>
        <authorList>
            <person name="Anantharaman K."/>
            <person name="Brown C.T."/>
            <person name="Hug L.A."/>
            <person name="Sharon I."/>
            <person name="Castelle C.J."/>
            <person name="Probst A.J."/>
            <person name="Thomas B.C."/>
            <person name="Singh A."/>
            <person name="Wilkins M.J."/>
            <person name="Karaoz U."/>
            <person name="Brodie E.L."/>
            <person name="Williams K.H."/>
            <person name="Hubbard S.S."/>
            <person name="Banfield J.F."/>
        </authorList>
    </citation>
    <scope>NUCLEOTIDE SEQUENCE [LARGE SCALE GENOMIC DNA]</scope>
</reference>
<name>A0A1F6EN10_9BACT</name>